<accession>M3VGC5</accession>
<comment type="caution">
    <text evidence="1">The sequence shown here is derived from an EMBL/GenBank/DDBJ whole genome shotgun (WGS) entry which is preliminary data.</text>
</comment>
<sequence length="161" mass="17271">MRRTVLLSLSAVALIAVALITTLYFTRTAEPNPPAAEPLPSRVQGETVTGLDLVGLPPSTAEARLGYPKNDPFGSPPRIIGQDPSVNLNAPTIITAVCMNPKSESERSSGTVVFEVANPQQISENDLALLKKFTYKSRRQHIKDATGCESDVIGVFVPGER</sequence>
<reference evidence="1 2" key="1">
    <citation type="submission" date="2013-02" db="EMBL/GenBank/DDBJ databases">
        <title>Whole genome shotgun sequence of Gordonia malaquae NBRC 108250.</title>
        <authorList>
            <person name="Yoshida I."/>
            <person name="Hosoyama A."/>
            <person name="Tsuchikane K."/>
            <person name="Ando Y."/>
            <person name="Baba S."/>
            <person name="Ohji S."/>
            <person name="Hamada M."/>
            <person name="Tamura T."/>
            <person name="Yamazoe A."/>
            <person name="Yamazaki S."/>
            <person name="Fujita N."/>
        </authorList>
    </citation>
    <scope>NUCLEOTIDE SEQUENCE [LARGE SCALE GENOMIC DNA]</scope>
    <source>
        <strain evidence="1 2">NBRC 108250</strain>
    </source>
</reference>
<evidence type="ECO:0000313" key="2">
    <source>
        <dbReference type="Proteomes" id="UP000035009"/>
    </source>
</evidence>
<dbReference type="Proteomes" id="UP000035009">
    <property type="component" value="Unassembled WGS sequence"/>
</dbReference>
<protein>
    <submittedName>
        <fullName evidence="1">Uncharacterized protein</fullName>
    </submittedName>
</protein>
<dbReference type="AlphaFoldDB" id="M3VGC5"/>
<keyword evidence="2" id="KW-1185">Reference proteome</keyword>
<proteinExistence type="predicted"/>
<name>M3VGC5_GORML</name>
<gene>
    <name evidence="1" type="ORF">GM1_022_00020</name>
</gene>
<dbReference type="EMBL" id="BAOP01000022">
    <property type="protein sequence ID" value="GAC80794.1"/>
    <property type="molecule type" value="Genomic_DNA"/>
</dbReference>
<organism evidence="1 2">
    <name type="scientific">Gordonia malaquae NBRC 108250</name>
    <dbReference type="NCBI Taxonomy" id="1223542"/>
    <lineage>
        <taxon>Bacteria</taxon>
        <taxon>Bacillati</taxon>
        <taxon>Actinomycetota</taxon>
        <taxon>Actinomycetes</taxon>
        <taxon>Mycobacteriales</taxon>
        <taxon>Gordoniaceae</taxon>
        <taxon>Gordonia</taxon>
    </lineage>
</organism>
<evidence type="ECO:0000313" key="1">
    <source>
        <dbReference type="EMBL" id="GAC80794.1"/>
    </source>
</evidence>